<keyword evidence="6" id="KW-1185">Reference proteome</keyword>
<proteinExistence type="inferred from homology"/>
<dbReference type="PANTHER" id="PTHR45934:SF20">
    <property type="entry name" value="MONOOXYGENASE 2-RELATED"/>
    <property type="match status" value="1"/>
</dbReference>
<evidence type="ECO:0000259" key="4">
    <source>
        <dbReference type="Pfam" id="PF01494"/>
    </source>
</evidence>
<dbReference type="InterPro" id="IPR044560">
    <property type="entry name" value="MOase"/>
</dbReference>
<dbReference type="OrthoDB" id="1193633at2759"/>
<dbReference type="PANTHER" id="PTHR45934">
    <property type="entry name" value="FAD/NAD(P)-BINDING OXIDOREDUCTASE FAMILY PROTEIN"/>
    <property type="match status" value="1"/>
</dbReference>
<name>A0A8K0DV18_9ROSA</name>
<reference evidence="5" key="1">
    <citation type="submission" date="2020-03" db="EMBL/GenBank/DDBJ databases">
        <title>A high-quality chromosome-level genome assembly of a woody plant with both climbing and erect habits, Rhamnella rubrinervis.</title>
        <authorList>
            <person name="Lu Z."/>
            <person name="Yang Y."/>
            <person name="Zhu X."/>
            <person name="Sun Y."/>
        </authorList>
    </citation>
    <scope>NUCLEOTIDE SEQUENCE</scope>
    <source>
        <strain evidence="5">BYM</strain>
        <tissue evidence="5">Leaf</tissue>
    </source>
</reference>
<gene>
    <name evidence="5" type="ORF">FNV43_RR21848</name>
</gene>
<dbReference type="Proteomes" id="UP000796880">
    <property type="component" value="Unassembled WGS sequence"/>
</dbReference>
<evidence type="ECO:0000313" key="5">
    <source>
        <dbReference type="EMBL" id="KAF3434763.1"/>
    </source>
</evidence>
<dbReference type="InterPro" id="IPR036188">
    <property type="entry name" value="FAD/NAD-bd_sf"/>
</dbReference>
<dbReference type="AlphaFoldDB" id="A0A8K0DV18"/>
<dbReference type="GO" id="GO:0071949">
    <property type="term" value="F:FAD binding"/>
    <property type="evidence" value="ECO:0007669"/>
    <property type="project" value="InterPro"/>
</dbReference>
<dbReference type="EMBL" id="VOIH02000010">
    <property type="protein sequence ID" value="KAF3434763.1"/>
    <property type="molecule type" value="Genomic_DNA"/>
</dbReference>
<evidence type="ECO:0000313" key="6">
    <source>
        <dbReference type="Proteomes" id="UP000796880"/>
    </source>
</evidence>
<evidence type="ECO:0000256" key="1">
    <source>
        <dbReference type="ARBA" id="ARBA00023002"/>
    </source>
</evidence>
<accession>A0A8K0DV18</accession>
<dbReference type="Pfam" id="PF01494">
    <property type="entry name" value="FAD_binding_3"/>
    <property type="match status" value="1"/>
</dbReference>
<comment type="similarity">
    <text evidence="3">Belongs to the 3-hydroxybenzoate 6-hydroxylase family.</text>
</comment>
<dbReference type="GO" id="GO:0004497">
    <property type="term" value="F:monooxygenase activity"/>
    <property type="evidence" value="ECO:0007669"/>
    <property type="project" value="UniProtKB-KW"/>
</dbReference>
<dbReference type="SUPFAM" id="SSF51905">
    <property type="entry name" value="FAD/NAD(P)-binding domain"/>
    <property type="match status" value="1"/>
</dbReference>
<evidence type="ECO:0000256" key="3">
    <source>
        <dbReference type="ARBA" id="ARBA00024018"/>
    </source>
</evidence>
<evidence type="ECO:0000256" key="2">
    <source>
        <dbReference type="ARBA" id="ARBA00023033"/>
    </source>
</evidence>
<dbReference type="Gene3D" id="3.50.50.60">
    <property type="entry name" value="FAD/NAD(P)-binding domain"/>
    <property type="match status" value="1"/>
</dbReference>
<sequence>MEEVEVQDVVIVGAGIASLTTPLGLHRLGIRSLVLESSESLRVTGFGLSTWTNAWKALDAVGIGDSLRQQHQRLFRIVTNSTILGLRTSQMSLKTKVKLFVLRIIDMV</sequence>
<dbReference type="InterPro" id="IPR002938">
    <property type="entry name" value="FAD-bd"/>
</dbReference>
<feature type="domain" description="FAD-binding" evidence="4">
    <location>
        <begin position="8"/>
        <end position="79"/>
    </location>
</feature>
<comment type="caution">
    <text evidence="5">The sequence shown here is derived from an EMBL/GenBank/DDBJ whole genome shotgun (WGS) entry which is preliminary data.</text>
</comment>
<keyword evidence="1" id="KW-0560">Oxidoreductase</keyword>
<keyword evidence="2" id="KW-0503">Monooxygenase</keyword>
<organism evidence="5 6">
    <name type="scientific">Rhamnella rubrinervis</name>
    <dbReference type="NCBI Taxonomy" id="2594499"/>
    <lineage>
        <taxon>Eukaryota</taxon>
        <taxon>Viridiplantae</taxon>
        <taxon>Streptophyta</taxon>
        <taxon>Embryophyta</taxon>
        <taxon>Tracheophyta</taxon>
        <taxon>Spermatophyta</taxon>
        <taxon>Magnoliopsida</taxon>
        <taxon>eudicotyledons</taxon>
        <taxon>Gunneridae</taxon>
        <taxon>Pentapetalae</taxon>
        <taxon>rosids</taxon>
        <taxon>fabids</taxon>
        <taxon>Rosales</taxon>
        <taxon>Rhamnaceae</taxon>
        <taxon>rhamnoid group</taxon>
        <taxon>Rhamneae</taxon>
        <taxon>Rhamnella</taxon>
    </lineage>
</organism>
<protein>
    <recommendedName>
        <fullName evidence="4">FAD-binding domain-containing protein</fullName>
    </recommendedName>
</protein>